<sequence>MTGQKGGQYNMAESSSGAADQALSTTSVKEQQGAPNGRTLLQDPATSWQPAACAASVPHCIHCRNLCQTTPQGTRLGES</sequence>
<proteinExistence type="predicted"/>
<feature type="region of interest" description="Disordered" evidence="1">
    <location>
        <begin position="1"/>
        <end position="43"/>
    </location>
</feature>
<protein>
    <submittedName>
        <fullName evidence="2">Uncharacterized protein</fullName>
    </submittedName>
</protein>
<dbReference type="EMBL" id="OZ019909">
    <property type="protein sequence ID" value="CAK9208965.1"/>
    <property type="molecule type" value="Genomic_DNA"/>
</dbReference>
<gene>
    <name evidence="2" type="ORF">CSSPTR1EN2_LOCUS9447</name>
</gene>
<dbReference type="Proteomes" id="UP001497512">
    <property type="component" value="Chromosome 17"/>
</dbReference>
<reference evidence="2" key="1">
    <citation type="submission" date="2024-02" db="EMBL/GenBank/DDBJ databases">
        <authorList>
            <consortium name="ELIXIR-Norway"/>
            <consortium name="Elixir Norway"/>
        </authorList>
    </citation>
    <scope>NUCLEOTIDE SEQUENCE</scope>
</reference>
<evidence type="ECO:0000313" key="2">
    <source>
        <dbReference type="EMBL" id="CAK9208965.1"/>
    </source>
</evidence>
<feature type="compositionally biased region" description="Polar residues" evidence="1">
    <location>
        <begin position="11"/>
        <end position="34"/>
    </location>
</feature>
<keyword evidence="3" id="KW-1185">Reference proteome</keyword>
<accession>A0ABP0U038</accession>
<evidence type="ECO:0000256" key="1">
    <source>
        <dbReference type="SAM" id="MobiDB-lite"/>
    </source>
</evidence>
<evidence type="ECO:0000313" key="3">
    <source>
        <dbReference type="Proteomes" id="UP001497512"/>
    </source>
</evidence>
<name>A0ABP0U038_9BRYO</name>
<organism evidence="2 3">
    <name type="scientific">Sphagnum troendelagicum</name>
    <dbReference type="NCBI Taxonomy" id="128251"/>
    <lineage>
        <taxon>Eukaryota</taxon>
        <taxon>Viridiplantae</taxon>
        <taxon>Streptophyta</taxon>
        <taxon>Embryophyta</taxon>
        <taxon>Bryophyta</taxon>
        <taxon>Sphagnophytina</taxon>
        <taxon>Sphagnopsida</taxon>
        <taxon>Sphagnales</taxon>
        <taxon>Sphagnaceae</taxon>
        <taxon>Sphagnum</taxon>
    </lineage>
</organism>